<reference evidence="2 3" key="1">
    <citation type="submission" date="2016-10" db="EMBL/GenBank/DDBJ databases">
        <authorList>
            <person name="de Groot N.N."/>
        </authorList>
    </citation>
    <scope>NUCLEOTIDE SEQUENCE [LARGE SCALE GENOMIC DNA]</scope>
    <source>
        <strain evidence="2 3">OK461</strain>
    </source>
</reference>
<protein>
    <submittedName>
        <fullName evidence="2">Uncharacterized protein</fullName>
    </submittedName>
</protein>
<proteinExistence type="predicted"/>
<keyword evidence="1" id="KW-0175">Coiled coil</keyword>
<dbReference type="Proteomes" id="UP000181942">
    <property type="component" value="Unassembled WGS sequence"/>
</dbReference>
<name>A0A1I2YBU3_9ACTN</name>
<organism evidence="2 3">
    <name type="scientific">Streptomyces mirabilis</name>
    <dbReference type="NCBI Taxonomy" id="68239"/>
    <lineage>
        <taxon>Bacteria</taxon>
        <taxon>Bacillati</taxon>
        <taxon>Actinomycetota</taxon>
        <taxon>Actinomycetes</taxon>
        <taxon>Kitasatosporales</taxon>
        <taxon>Streptomycetaceae</taxon>
        <taxon>Streptomyces</taxon>
    </lineage>
</organism>
<feature type="coiled-coil region" evidence="1">
    <location>
        <begin position="106"/>
        <end position="195"/>
    </location>
</feature>
<gene>
    <name evidence="2" type="ORF">SAMN02787118_1675</name>
</gene>
<evidence type="ECO:0000313" key="2">
    <source>
        <dbReference type="EMBL" id="SFH23238.1"/>
    </source>
</evidence>
<accession>A0A1I2YBU3</accession>
<dbReference type="EMBL" id="FONR01000067">
    <property type="protein sequence ID" value="SFH23238.1"/>
    <property type="molecule type" value="Genomic_DNA"/>
</dbReference>
<evidence type="ECO:0000256" key="1">
    <source>
        <dbReference type="SAM" id="Coils"/>
    </source>
</evidence>
<sequence>MVQVLAVEDLVESIRLGVNSSEATSTFEESPQLTACELGSLSRGGSDSKNCAGLVGGQSVLVVHEGVQDRRDRTFLYRHRDLLADLHTAGSRSAGAPSAPKQAVTQASLQADLANANARAARLSARVRQLEDRLSRRLGNQAWRESGLGTPDDTEELQRTITRLERTNVELDAALDEVRAELAAAREANRDLTRAVNQRG</sequence>
<dbReference type="AlphaFoldDB" id="A0A1I2YBU3"/>
<evidence type="ECO:0000313" key="3">
    <source>
        <dbReference type="Proteomes" id="UP000181942"/>
    </source>
</evidence>